<dbReference type="EMBL" id="JAKWFO010000005">
    <property type="protein sequence ID" value="KAI9636125.1"/>
    <property type="molecule type" value="Genomic_DNA"/>
</dbReference>
<evidence type="ECO:0000313" key="3">
    <source>
        <dbReference type="Proteomes" id="UP001164286"/>
    </source>
</evidence>
<gene>
    <name evidence="2" type="ORF">MKK02DRAFT_33393</name>
</gene>
<reference evidence="2" key="1">
    <citation type="journal article" date="2022" name="G3 (Bethesda)">
        <title>High quality genome of the basidiomycete yeast Dioszegia hungarica PDD-24b-2 isolated from cloud water.</title>
        <authorList>
            <person name="Jarrige D."/>
            <person name="Haridas S."/>
            <person name="Bleykasten-Grosshans C."/>
            <person name="Joly M."/>
            <person name="Nadalig T."/>
            <person name="Sancelme M."/>
            <person name="Vuilleumier S."/>
            <person name="Grigoriev I.V."/>
            <person name="Amato P."/>
            <person name="Bringel F."/>
        </authorList>
    </citation>
    <scope>NUCLEOTIDE SEQUENCE</scope>
    <source>
        <strain evidence="2">PDD-24b-2</strain>
    </source>
</reference>
<dbReference type="AlphaFoldDB" id="A0AA38H9N5"/>
<feature type="region of interest" description="Disordered" evidence="1">
    <location>
        <begin position="145"/>
        <end position="169"/>
    </location>
</feature>
<protein>
    <submittedName>
        <fullName evidence="2">Uncharacterized protein</fullName>
    </submittedName>
</protein>
<proteinExistence type="predicted"/>
<dbReference type="Proteomes" id="UP001164286">
    <property type="component" value="Unassembled WGS sequence"/>
</dbReference>
<sequence>MPIPVTYVAPPPLIRAILGPDARGLTLDGLRREDFNDRAVPLETRQADKSVLESAQTYVKSSTRTDIEAQTRLSDIASRLTLLAADRQSYLGLKDEAASDTVGDDRYKTDTLNAFRKYARENGREKHDLTTCQSTIQAEITARELERATVSTSGETAADDEPHGGDETGETVIDITQLQGLTDRELHCDPRPELGPSVEWRMRTRFNADTAPFEKTLGNKSVLEAARLSSQSSAPKGSILSEIRSRLTQLDDVYEKYTARMDVARRMPYYVDNYLWREIVDAWTAFGETFDEERSELTDLEKSIKDKIAAAEKPRGWRDLLHLGLSRRHRGDSTQGE</sequence>
<name>A0AA38H9N5_9TREE</name>
<evidence type="ECO:0000256" key="1">
    <source>
        <dbReference type="SAM" id="MobiDB-lite"/>
    </source>
</evidence>
<organism evidence="2 3">
    <name type="scientific">Dioszegia hungarica</name>
    <dbReference type="NCBI Taxonomy" id="4972"/>
    <lineage>
        <taxon>Eukaryota</taxon>
        <taxon>Fungi</taxon>
        <taxon>Dikarya</taxon>
        <taxon>Basidiomycota</taxon>
        <taxon>Agaricomycotina</taxon>
        <taxon>Tremellomycetes</taxon>
        <taxon>Tremellales</taxon>
        <taxon>Bulleribasidiaceae</taxon>
        <taxon>Dioszegia</taxon>
    </lineage>
</organism>
<keyword evidence="3" id="KW-1185">Reference proteome</keyword>
<dbReference type="GeneID" id="77727913"/>
<evidence type="ECO:0000313" key="2">
    <source>
        <dbReference type="EMBL" id="KAI9636125.1"/>
    </source>
</evidence>
<dbReference type="RefSeq" id="XP_052945902.1">
    <property type="nucleotide sequence ID" value="XM_053088708.1"/>
</dbReference>
<comment type="caution">
    <text evidence="2">The sequence shown here is derived from an EMBL/GenBank/DDBJ whole genome shotgun (WGS) entry which is preliminary data.</text>
</comment>
<accession>A0AA38H9N5</accession>